<dbReference type="AlphaFoldDB" id="A0A8C2Z175"/>
<name>A0A8C2Z175_CYCLU</name>
<evidence type="ECO:0000256" key="1">
    <source>
        <dbReference type="PROSITE-ProRule" id="PRU00221"/>
    </source>
</evidence>
<reference evidence="3" key="1">
    <citation type="submission" date="2025-08" db="UniProtKB">
        <authorList>
            <consortium name="Ensembl"/>
        </authorList>
    </citation>
    <scope>IDENTIFICATION</scope>
</reference>
<organism evidence="3 4">
    <name type="scientific">Cyclopterus lumpus</name>
    <name type="common">Lumpsucker</name>
    <dbReference type="NCBI Taxonomy" id="8103"/>
    <lineage>
        <taxon>Eukaryota</taxon>
        <taxon>Metazoa</taxon>
        <taxon>Chordata</taxon>
        <taxon>Craniata</taxon>
        <taxon>Vertebrata</taxon>
        <taxon>Euteleostomi</taxon>
        <taxon>Actinopterygii</taxon>
        <taxon>Neopterygii</taxon>
        <taxon>Teleostei</taxon>
        <taxon>Neoteleostei</taxon>
        <taxon>Acanthomorphata</taxon>
        <taxon>Eupercaria</taxon>
        <taxon>Perciformes</taxon>
        <taxon>Cottioidei</taxon>
        <taxon>Cottales</taxon>
        <taxon>Cyclopteridae</taxon>
        <taxon>Cyclopterus</taxon>
    </lineage>
</organism>
<keyword evidence="1" id="KW-0853">WD repeat</keyword>
<sequence>MGEVRKLQKKLRQIGNLEIQISLTPEERFKISRKAELRSRLAELQLQLSGPEQTLGIVGDGKKEKMKRQVGRLIHIEELCRLTNWGAGESTVLIGQILSFAEAEFASLKSSWEKAKFRLRLLEGHNDIVTCVVAVDNLVVSGSRDTTVKVWHVPTATEQKNLGGHSGGVTCLSAPPPEYCKRLARSLSLSDKERFILSGSADCNVKIWALSIGQCVKSLYTFNVVTALCFVPEGDGYIITGSDGGKVQAWSWHTFENCQSINAHQEAVTSIQTQGPLVFSGAAEGGVSVWENRCSDRDPLRLLHHWGEEVTGCGGGSGGRLTLSPRGDRAFLAYGRAWLKILHWRTGDSKLTNHNSITGITDCVHQTGGLLIGSCYDLANGESSLNLFSLPQCRYLASLTWPDAPRILCFAAWTTGSGDHRWVTGGRDLIVWEQLPSSGKQRGDVTAKRDSRLESCFLESEGDTEDDEETDGTHTHTHATNTSSCLHLLTGTPNE</sequence>
<dbReference type="InterPro" id="IPR045182">
    <property type="entry name" value="JINGUBANG-like"/>
</dbReference>
<gene>
    <name evidence="3" type="primary">si:ch211-154o6.3</name>
</gene>
<dbReference type="SUPFAM" id="SSF50978">
    <property type="entry name" value="WD40 repeat-like"/>
    <property type="match status" value="1"/>
</dbReference>
<dbReference type="SMART" id="SM00320">
    <property type="entry name" value="WD40"/>
    <property type="match status" value="4"/>
</dbReference>
<reference evidence="3" key="2">
    <citation type="submission" date="2025-09" db="UniProtKB">
        <authorList>
            <consortium name="Ensembl"/>
        </authorList>
    </citation>
    <scope>IDENTIFICATION</scope>
</reference>
<dbReference type="Pfam" id="PF00400">
    <property type="entry name" value="WD40"/>
    <property type="match status" value="4"/>
</dbReference>
<feature type="repeat" description="WD" evidence="1">
    <location>
        <begin position="186"/>
        <end position="218"/>
    </location>
</feature>
<dbReference type="Gene3D" id="2.130.10.10">
    <property type="entry name" value="YVTN repeat-like/Quinoprotein amine dehydrogenase"/>
    <property type="match status" value="1"/>
</dbReference>
<dbReference type="PANTHER" id="PTHR22844">
    <property type="entry name" value="F-BOX AND WD40 DOMAIN PROTEIN"/>
    <property type="match status" value="1"/>
</dbReference>
<evidence type="ECO:0000313" key="4">
    <source>
        <dbReference type="Proteomes" id="UP000694565"/>
    </source>
</evidence>
<feature type="region of interest" description="Disordered" evidence="2">
    <location>
        <begin position="459"/>
        <end position="482"/>
    </location>
</feature>
<dbReference type="GeneTree" id="ENSGT00940000165779"/>
<dbReference type="Proteomes" id="UP000694565">
    <property type="component" value="Unplaced"/>
</dbReference>
<keyword evidence="4" id="KW-1185">Reference proteome</keyword>
<evidence type="ECO:0000313" key="3">
    <source>
        <dbReference type="Ensembl" id="ENSCLMP00005012282.1"/>
    </source>
</evidence>
<dbReference type="InterPro" id="IPR015943">
    <property type="entry name" value="WD40/YVTN_repeat-like_dom_sf"/>
</dbReference>
<evidence type="ECO:0000256" key="2">
    <source>
        <dbReference type="SAM" id="MobiDB-lite"/>
    </source>
</evidence>
<dbReference type="PANTHER" id="PTHR22844:SF387">
    <property type="entry name" value="F3I6.5 PROTEIN"/>
    <property type="match status" value="1"/>
</dbReference>
<dbReference type="InterPro" id="IPR001680">
    <property type="entry name" value="WD40_rpt"/>
</dbReference>
<dbReference type="PROSITE" id="PS50294">
    <property type="entry name" value="WD_REPEATS_REGION"/>
    <property type="match status" value="1"/>
</dbReference>
<dbReference type="InterPro" id="IPR036322">
    <property type="entry name" value="WD40_repeat_dom_sf"/>
</dbReference>
<feature type="compositionally biased region" description="Acidic residues" evidence="2">
    <location>
        <begin position="460"/>
        <end position="470"/>
    </location>
</feature>
<dbReference type="PROSITE" id="PS50082">
    <property type="entry name" value="WD_REPEATS_2"/>
    <property type="match status" value="2"/>
</dbReference>
<protein>
    <submittedName>
        <fullName evidence="3">Si:ch211-154o6.3</fullName>
    </submittedName>
</protein>
<proteinExistence type="predicted"/>
<accession>A0A8C2Z175</accession>
<feature type="repeat" description="WD" evidence="1">
    <location>
        <begin position="122"/>
        <end position="161"/>
    </location>
</feature>
<dbReference type="Ensembl" id="ENSCLMT00005013164.1">
    <property type="protein sequence ID" value="ENSCLMP00005012282.1"/>
    <property type="gene ID" value="ENSCLMG00005006574.1"/>
</dbReference>